<evidence type="ECO:0000313" key="1">
    <source>
        <dbReference type="EMBL" id="RDU68424.1"/>
    </source>
</evidence>
<dbReference type="OrthoDB" id="5334106at2"/>
<dbReference type="RefSeq" id="WP_095627226.1">
    <property type="nucleotide sequence ID" value="NZ_NXLT01000001.1"/>
</dbReference>
<dbReference type="InterPro" id="IPR036679">
    <property type="entry name" value="FlgN-like_sf"/>
</dbReference>
<evidence type="ECO:0008006" key="3">
    <source>
        <dbReference type="Google" id="ProtNLM"/>
    </source>
</evidence>
<organism evidence="1 2">
    <name type="scientific">Helicobacter equorum</name>
    <dbReference type="NCBI Taxonomy" id="361872"/>
    <lineage>
        <taxon>Bacteria</taxon>
        <taxon>Pseudomonadati</taxon>
        <taxon>Campylobacterota</taxon>
        <taxon>Epsilonproteobacteria</taxon>
        <taxon>Campylobacterales</taxon>
        <taxon>Helicobacteraceae</taxon>
        <taxon>Helicobacter</taxon>
    </lineage>
</organism>
<dbReference type="EMBL" id="NXLT01000001">
    <property type="protein sequence ID" value="RDU68424.1"/>
    <property type="molecule type" value="Genomic_DNA"/>
</dbReference>
<keyword evidence="2" id="KW-1185">Reference proteome</keyword>
<dbReference type="Proteomes" id="UP000256514">
    <property type="component" value="Unassembled WGS sequence"/>
</dbReference>
<sequence length="144" mass="16239">MLQQYLDGAIADVNSLIDLTNQDIADIQVANNEAIFSRNTQKNSLIKSFEQKKSLMEQEMQKLIQSHDNKPLAEILQLEPEIDKGLGDLRQSLQSLKDLNNAYAKSVFAVSEFYDSLLRRLVPCEDGGYSNPSKTKSHLVQIQV</sequence>
<evidence type="ECO:0000313" key="2">
    <source>
        <dbReference type="Proteomes" id="UP000256514"/>
    </source>
</evidence>
<proteinExistence type="predicted"/>
<dbReference type="GO" id="GO:0044780">
    <property type="term" value="P:bacterial-type flagellum assembly"/>
    <property type="evidence" value="ECO:0007669"/>
    <property type="project" value="InterPro"/>
</dbReference>
<name>A0A3D8IUV2_9HELI</name>
<dbReference type="SUPFAM" id="SSF140566">
    <property type="entry name" value="FlgN-like"/>
    <property type="match status" value="1"/>
</dbReference>
<gene>
    <name evidence="1" type="ORF">CQA54_01045</name>
</gene>
<accession>A0A3D8IUV2</accession>
<dbReference type="AlphaFoldDB" id="A0A3D8IUV2"/>
<comment type="caution">
    <text evidence="1">The sequence shown here is derived from an EMBL/GenBank/DDBJ whole genome shotgun (WGS) entry which is preliminary data.</text>
</comment>
<reference evidence="1 2" key="1">
    <citation type="submission" date="2018-04" db="EMBL/GenBank/DDBJ databases">
        <title>Novel Campyloabacter and Helicobacter Species and Strains.</title>
        <authorList>
            <person name="Mannion A.J."/>
            <person name="Shen Z."/>
            <person name="Fox J.G."/>
        </authorList>
    </citation>
    <scope>NUCLEOTIDE SEQUENCE [LARGE SCALE GENOMIC DNA]</scope>
    <source>
        <strain evidence="1 2">MIT 12-6600</strain>
    </source>
</reference>
<protein>
    <recommendedName>
        <fullName evidence="3">Flagellar protein FlgN</fullName>
    </recommendedName>
</protein>